<protein>
    <submittedName>
        <fullName evidence="2">Uncharacterized protein</fullName>
    </submittedName>
</protein>
<comment type="caution">
    <text evidence="2">The sequence shown here is derived from an EMBL/GenBank/DDBJ whole genome shotgun (WGS) entry which is preliminary data.</text>
</comment>
<dbReference type="AlphaFoldDB" id="A0ABD0YQ43"/>
<keyword evidence="3" id="KW-1185">Reference proteome</keyword>
<accession>A0ABD0YQ43</accession>
<name>A0ABD0YQ43_9HEMI</name>
<evidence type="ECO:0000256" key="1">
    <source>
        <dbReference type="SAM" id="MobiDB-lite"/>
    </source>
</evidence>
<dbReference type="EMBL" id="JBFDAA010000004">
    <property type="protein sequence ID" value="KAL1137901.1"/>
    <property type="molecule type" value="Genomic_DNA"/>
</dbReference>
<evidence type="ECO:0000313" key="3">
    <source>
        <dbReference type="Proteomes" id="UP001558652"/>
    </source>
</evidence>
<evidence type="ECO:0000313" key="2">
    <source>
        <dbReference type="EMBL" id="KAL1137901.1"/>
    </source>
</evidence>
<gene>
    <name evidence="2" type="ORF">AAG570_009596</name>
</gene>
<organism evidence="2 3">
    <name type="scientific">Ranatra chinensis</name>
    <dbReference type="NCBI Taxonomy" id="642074"/>
    <lineage>
        <taxon>Eukaryota</taxon>
        <taxon>Metazoa</taxon>
        <taxon>Ecdysozoa</taxon>
        <taxon>Arthropoda</taxon>
        <taxon>Hexapoda</taxon>
        <taxon>Insecta</taxon>
        <taxon>Pterygota</taxon>
        <taxon>Neoptera</taxon>
        <taxon>Paraneoptera</taxon>
        <taxon>Hemiptera</taxon>
        <taxon>Heteroptera</taxon>
        <taxon>Panheteroptera</taxon>
        <taxon>Nepomorpha</taxon>
        <taxon>Nepidae</taxon>
        <taxon>Ranatrinae</taxon>
        <taxon>Ranatra</taxon>
    </lineage>
</organism>
<reference evidence="2 3" key="1">
    <citation type="submission" date="2024-07" db="EMBL/GenBank/DDBJ databases">
        <title>Chromosome-level genome assembly of the water stick insect Ranatra chinensis (Heteroptera: Nepidae).</title>
        <authorList>
            <person name="Liu X."/>
        </authorList>
    </citation>
    <scope>NUCLEOTIDE SEQUENCE [LARGE SCALE GENOMIC DNA]</scope>
    <source>
        <strain evidence="2">Cailab_2021Rc</strain>
        <tissue evidence="2">Muscle</tissue>
    </source>
</reference>
<proteinExistence type="predicted"/>
<sequence>MASKCRNMFYRNKKQETTKIAMSAMASIQDEKNKKRETTEIVCASSELGGRSGAVRRGHPQSPSAAPDIGRVIHNRYSPKIRDNIQVILRLWHHIGGLGDKSEEDSLRTETGNEIYAMLNFASL</sequence>
<dbReference type="Proteomes" id="UP001558652">
    <property type="component" value="Unassembled WGS sequence"/>
</dbReference>
<feature type="region of interest" description="Disordered" evidence="1">
    <location>
        <begin position="49"/>
        <end position="71"/>
    </location>
</feature>